<feature type="transmembrane region" description="Helical" evidence="1">
    <location>
        <begin position="192"/>
        <end position="210"/>
    </location>
</feature>
<evidence type="ECO:0000313" key="3">
    <source>
        <dbReference type="EMBL" id="CAD8109751.1"/>
    </source>
</evidence>
<proteinExistence type="predicted"/>
<feature type="transmembrane region" description="Helical" evidence="1">
    <location>
        <begin position="135"/>
        <end position="153"/>
    </location>
</feature>
<keyword evidence="1" id="KW-0472">Membrane</keyword>
<keyword evidence="4" id="KW-1185">Reference proteome</keyword>
<dbReference type="OrthoDB" id="299474at2759"/>
<evidence type="ECO:0000313" key="4">
    <source>
        <dbReference type="Proteomes" id="UP000692954"/>
    </source>
</evidence>
<feature type="transmembrane region" description="Helical" evidence="1">
    <location>
        <begin position="52"/>
        <end position="68"/>
    </location>
</feature>
<gene>
    <name evidence="3" type="ORF">PSON_ATCC_30995.1.T0940102</name>
</gene>
<sequence length="301" mass="35028">MVLTNIIERLQKIEQQNIEKVSIGYILVAYFFHSLQFTTYKYAHFTILTQALYFRSLFTLIILFFGQYKYDFYPKDKVKLMFYSQFFVALGASLLFYGIYFITTSEAAVINSTNAIWSQIISLIVNKEPITKSRMINTFICIIGIVLIMNPKLSQKNDMQRIIACLSVLLCSVLQAYGFIKLKQIGKEIRPTIITSYFHLAVILVMGVQHQYVTTFEYFDNYFLYILAYALFSLSGHLLQFRAQALVSFDKICNYPFSLMIYQIFFDYFLFGKILPIQGFLGGGLVVFGIFKQLQDDKKIR</sequence>
<name>A0A8S1Q4N1_9CILI</name>
<dbReference type="GO" id="GO:0016020">
    <property type="term" value="C:membrane"/>
    <property type="evidence" value="ECO:0007669"/>
    <property type="project" value="InterPro"/>
</dbReference>
<protein>
    <recommendedName>
        <fullName evidence="2">EamA domain-containing protein</fullName>
    </recommendedName>
</protein>
<accession>A0A8S1Q4N1</accession>
<keyword evidence="1" id="KW-0812">Transmembrane</keyword>
<feature type="transmembrane region" description="Helical" evidence="1">
    <location>
        <begin position="222"/>
        <end position="240"/>
    </location>
</feature>
<dbReference type="Pfam" id="PF00892">
    <property type="entry name" value="EamA"/>
    <property type="match status" value="1"/>
</dbReference>
<evidence type="ECO:0000256" key="1">
    <source>
        <dbReference type="SAM" id="Phobius"/>
    </source>
</evidence>
<dbReference type="InterPro" id="IPR000620">
    <property type="entry name" value="EamA_dom"/>
</dbReference>
<dbReference type="PANTHER" id="PTHR22911">
    <property type="entry name" value="ACYL-MALONYL CONDENSING ENZYME-RELATED"/>
    <property type="match status" value="1"/>
</dbReference>
<keyword evidence="1" id="KW-1133">Transmembrane helix</keyword>
<reference evidence="3" key="1">
    <citation type="submission" date="2021-01" db="EMBL/GenBank/DDBJ databases">
        <authorList>
            <consortium name="Genoscope - CEA"/>
            <person name="William W."/>
        </authorList>
    </citation>
    <scope>NUCLEOTIDE SEQUENCE</scope>
</reference>
<dbReference type="PANTHER" id="PTHR22911:SF137">
    <property type="entry name" value="SOLUTE CARRIER FAMILY 35 MEMBER G2-RELATED"/>
    <property type="match status" value="1"/>
</dbReference>
<feature type="transmembrane region" description="Helical" evidence="1">
    <location>
        <begin position="277"/>
        <end position="294"/>
    </location>
</feature>
<dbReference type="EMBL" id="CAJJDN010000094">
    <property type="protein sequence ID" value="CAD8109751.1"/>
    <property type="molecule type" value="Genomic_DNA"/>
</dbReference>
<evidence type="ECO:0000259" key="2">
    <source>
        <dbReference type="Pfam" id="PF00892"/>
    </source>
</evidence>
<feature type="transmembrane region" description="Helical" evidence="1">
    <location>
        <begin position="80"/>
        <end position="102"/>
    </location>
</feature>
<feature type="domain" description="EamA" evidence="2">
    <location>
        <begin position="23"/>
        <end position="149"/>
    </location>
</feature>
<comment type="caution">
    <text evidence="3">The sequence shown here is derived from an EMBL/GenBank/DDBJ whole genome shotgun (WGS) entry which is preliminary data.</text>
</comment>
<dbReference type="AlphaFoldDB" id="A0A8S1Q4N1"/>
<dbReference type="Proteomes" id="UP000692954">
    <property type="component" value="Unassembled WGS sequence"/>
</dbReference>
<feature type="transmembrane region" description="Helical" evidence="1">
    <location>
        <begin position="159"/>
        <end position="180"/>
    </location>
</feature>
<organism evidence="3 4">
    <name type="scientific">Paramecium sonneborni</name>
    <dbReference type="NCBI Taxonomy" id="65129"/>
    <lineage>
        <taxon>Eukaryota</taxon>
        <taxon>Sar</taxon>
        <taxon>Alveolata</taxon>
        <taxon>Ciliophora</taxon>
        <taxon>Intramacronucleata</taxon>
        <taxon>Oligohymenophorea</taxon>
        <taxon>Peniculida</taxon>
        <taxon>Parameciidae</taxon>
        <taxon>Paramecium</taxon>
    </lineage>
</organism>
<feature type="transmembrane region" description="Helical" evidence="1">
    <location>
        <begin position="21"/>
        <end position="40"/>
    </location>
</feature>